<dbReference type="GO" id="GO:0003883">
    <property type="term" value="F:CTP synthase activity"/>
    <property type="evidence" value="ECO:0007669"/>
    <property type="project" value="UniProtKB-EC"/>
</dbReference>
<dbReference type="InterPro" id="IPR029062">
    <property type="entry name" value="Class_I_gatase-like"/>
</dbReference>
<dbReference type="Pfam" id="PF00117">
    <property type="entry name" value="GATase"/>
    <property type="match status" value="1"/>
</dbReference>
<dbReference type="InterPro" id="IPR017926">
    <property type="entry name" value="GATASE"/>
</dbReference>
<evidence type="ECO:0000256" key="7">
    <source>
        <dbReference type="ARBA" id="ARBA00022962"/>
    </source>
</evidence>
<dbReference type="KEGG" id="fri:FraEuI1c_4722"/>
<keyword evidence="8" id="KW-0665">Pyrimidine biosynthesis</keyword>
<name>E3IZE3_PSEI1</name>
<evidence type="ECO:0000256" key="3">
    <source>
        <dbReference type="ARBA" id="ARBA00012291"/>
    </source>
</evidence>
<comment type="catalytic activity">
    <reaction evidence="9">
        <text>UTP + L-glutamine + ATP + H2O = CTP + L-glutamate + ADP + phosphate + 2 H(+)</text>
        <dbReference type="Rhea" id="RHEA:26426"/>
        <dbReference type="ChEBI" id="CHEBI:15377"/>
        <dbReference type="ChEBI" id="CHEBI:15378"/>
        <dbReference type="ChEBI" id="CHEBI:29985"/>
        <dbReference type="ChEBI" id="CHEBI:30616"/>
        <dbReference type="ChEBI" id="CHEBI:37563"/>
        <dbReference type="ChEBI" id="CHEBI:43474"/>
        <dbReference type="ChEBI" id="CHEBI:46398"/>
        <dbReference type="ChEBI" id="CHEBI:58359"/>
        <dbReference type="ChEBI" id="CHEBI:456216"/>
        <dbReference type="EC" id="6.3.4.2"/>
    </reaction>
</comment>
<sequence>MASSTSSPFTPAATPVSATARVALVGDRSADVAAHGRIPAILRQLRDRDGLVLDAYWVPTPDAAQPGLLDGFDAVWLLPGSPYVDEAGAVEAARHARTNRVPFLGTCGGFQHAVVEFARNVAGLPDVGHAEVDPDAADHVVVLLACSLKGHEAAVRIERGSLAEWVFGVERSVERYHCSYGVSAEHLDRLRAAGLRFSGVDEAGDARVLELADHPFFLATLFQPELASDQPRVHPVIRAFATAAISQAARLRTAKHAALSDLVA</sequence>
<evidence type="ECO:0000313" key="11">
    <source>
        <dbReference type="EMBL" id="ADP82713.1"/>
    </source>
</evidence>
<evidence type="ECO:0000256" key="1">
    <source>
        <dbReference type="ARBA" id="ARBA00005171"/>
    </source>
</evidence>
<organism evidence="11 12">
    <name type="scientific">Pseudofrankia inefficax (strain DSM 45817 / CECT 9037 / DDB 130130 / EuI1c)</name>
    <name type="common">Frankia inefficax</name>
    <dbReference type="NCBI Taxonomy" id="298654"/>
    <lineage>
        <taxon>Bacteria</taxon>
        <taxon>Bacillati</taxon>
        <taxon>Actinomycetota</taxon>
        <taxon>Actinomycetes</taxon>
        <taxon>Frankiales</taxon>
        <taxon>Frankiaceae</taxon>
        <taxon>Pseudofrankia</taxon>
    </lineage>
</organism>
<evidence type="ECO:0000256" key="2">
    <source>
        <dbReference type="ARBA" id="ARBA00007533"/>
    </source>
</evidence>
<evidence type="ECO:0000256" key="9">
    <source>
        <dbReference type="ARBA" id="ARBA00047781"/>
    </source>
</evidence>
<keyword evidence="6" id="KW-0067">ATP-binding</keyword>
<evidence type="ECO:0000313" key="12">
    <source>
        <dbReference type="Proteomes" id="UP000002484"/>
    </source>
</evidence>
<dbReference type="EMBL" id="CP002299">
    <property type="protein sequence ID" value="ADP82713.1"/>
    <property type="molecule type" value="Genomic_DNA"/>
</dbReference>
<dbReference type="GO" id="GO:0005829">
    <property type="term" value="C:cytosol"/>
    <property type="evidence" value="ECO:0007669"/>
    <property type="project" value="TreeGrafter"/>
</dbReference>
<dbReference type="EC" id="6.3.4.2" evidence="3"/>
<dbReference type="AlphaFoldDB" id="E3IZE3"/>
<dbReference type="SUPFAM" id="SSF52317">
    <property type="entry name" value="Class I glutamine amidotransferase-like"/>
    <property type="match status" value="1"/>
</dbReference>
<proteinExistence type="inferred from homology"/>
<dbReference type="PANTHER" id="PTHR11550">
    <property type="entry name" value="CTP SYNTHASE"/>
    <property type="match status" value="1"/>
</dbReference>
<reference evidence="11 12" key="1">
    <citation type="submission" date="2010-10" db="EMBL/GenBank/DDBJ databases">
        <title>Complete sequence of Frankia sp. EuI1c.</title>
        <authorList>
            <consortium name="US DOE Joint Genome Institute"/>
            <person name="Lucas S."/>
            <person name="Copeland A."/>
            <person name="Lapidus A."/>
            <person name="Cheng J.-F."/>
            <person name="Bruce D."/>
            <person name="Goodwin L."/>
            <person name="Pitluck S."/>
            <person name="Chertkov O."/>
            <person name="Detter J.C."/>
            <person name="Han C."/>
            <person name="Tapia R."/>
            <person name="Land M."/>
            <person name="Hauser L."/>
            <person name="Jeffries C."/>
            <person name="Kyrpides N."/>
            <person name="Ivanova N."/>
            <person name="Mikhailova N."/>
            <person name="Beauchemin N."/>
            <person name="Sen A."/>
            <person name="Sur S.A."/>
            <person name="Gtari M."/>
            <person name="Wall L."/>
            <person name="Tisa L."/>
            <person name="Woyke T."/>
        </authorList>
    </citation>
    <scope>NUCLEOTIDE SEQUENCE [LARGE SCALE GENOMIC DNA]</scope>
    <source>
        <strain evidence="12">DSM 45817 / CECT 9037 / EuI1c</strain>
    </source>
</reference>
<dbReference type="GO" id="GO:0042802">
    <property type="term" value="F:identical protein binding"/>
    <property type="evidence" value="ECO:0007669"/>
    <property type="project" value="TreeGrafter"/>
</dbReference>
<accession>E3IZE3</accession>
<dbReference type="UniPathway" id="UPA00159">
    <property type="reaction ID" value="UER00277"/>
</dbReference>
<dbReference type="GO" id="GO:0005524">
    <property type="term" value="F:ATP binding"/>
    <property type="evidence" value="ECO:0007669"/>
    <property type="project" value="UniProtKB-KW"/>
</dbReference>
<dbReference type="PANTHER" id="PTHR11550:SF0">
    <property type="entry name" value="CTP SYNTHASE-RELATED"/>
    <property type="match status" value="1"/>
</dbReference>
<dbReference type="PROSITE" id="PS51273">
    <property type="entry name" value="GATASE_TYPE_1"/>
    <property type="match status" value="1"/>
</dbReference>
<dbReference type="GO" id="GO:0044210">
    <property type="term" value="P:'de novo' CTP biosynthetic process"/>
    <property type="evidence" value="ECO:0007669"/>
    <property type="project" value="UniProtKB-UniPathway"/>
</dbReference>
<comment type="pathway">
    <text evidence="1">Pyrimidine metabolism; CTP biosynthesis via de novo pathway; CTP from UDP: step 2/2.</text>
</comment>
<evidence type="ECO:0000256" key="5">
    <source>
        <dbReference type="ARBA" id="ARBA00022741"/>
    </source>
</evidence>
<dbReference type="GO" id="GO:0019856">
    <property type="term" value="P:pyrimidine nucleobase biosynthetic process"/>
    <property type="evidence" value="ECO:0007669"/>
    <property type="project" value="TreeGrafter"/>
</dbReference>
<dbReference type="STRING" id="298654.FraEuI1c_4722"/>
<evidence type="ECO:0000256" key="8">
    <source>
        <dbReference type="ARBA" id="ARBA00022975"/>
    </source>
</evidence>
<keyword evidence="4 11" id="KW-0436">Ligase</keyword>
<dbReference type="Proteomes" id="UP000002484">
    <property type="component" value="Chromosome"/>
</dbReference>
<comment type="similarity">
    <text evidence="2">Belongs to the CTP synthase family.</text>
</comment>
<dbReference type="eggNOG" id="COG0504">
    <property type="taxonomic scope" value="Bacteria"/>
</dbReference>
<evidence type="ECO:0000256" key="4">
    <source>
        <dbReference type="ARBA" id="ARBA00022598"/>
    </source>
</evidence>
<dbReference type="InterPro" id="IPR004468">
    <property type="entry name" value="CTP_synthase"/>
</dbReference>
<dbReference type="HOGENOM" id="CLU_081279_0_0_11"/>
<keyword evidence="5" id="KW-0547">Nucleotide-binding</keyword>
<evidence type="ECO:0000256" key="6">
    <source>
        <dbReference type="ARBA" id="ARBA00022840"/>
    </source>
</evidence>
<evidence type="ECO:0000259" key="10">
    <source>
        <dbReference type="Pfam" id="PF00117"/>
    </source>
</evidence>
<keyword evidence="12" id="KW-1185">Reference proteome</keyword>
<dbReference type="RefSeq" id="WP_013425831.1">
    <property type="nucleotide sequence ID" value="NC_014666.1"/>
</dbReference>
<dbReference type="OrthoDB" id="3286005at2"/>
<protein>
    <recommendedName>
        <fullName evidence="3">CTP synthase (glutamine hydrolyzing)</fullName>
        <ecNumber evidence="3">6.3.4.2</ecNumber>
    </recommendedName>
</protein>
<feature type="domain" description="Glutamine amidotransferase" evidence="10">
    <location>
        <begin position="41"/>
        <end position="131"/>
    </location>
</feature>
<dbReference type="InParanoid" id="E3IZE3"/>
<dbReference type="Gene3D" id="3.40.50.880">
    <property type="match status" value="1"/>
</dbReference>
<dbReference type="NCBIfam" id="NF004836">
    <property type="entry name" value="PRK06186.1"/>
    <property type="match status" value="1"/>
</dbReference>
<gene>
    <name evidence="11" type="ordered locus">FraEuI1c_4722</name>
</gene>
<keyword evidence="7" id="KW-0315">Glutamine amidotransferase</keyword>